<proteinExistence type="predicted"/>
<dbReference type="InterPro" id="IPR004843">
    <property type="entry name" value="Calcineurin-like_PHP"/>
</dbReference>
<keyword evidence="1" id="KW-0378">Hydrolase</keyword>
<dbReference type="SUPFAM" id="SSF56300">
    <property type="entry name" value="Metallo-dependent phosphatases"/>
    <property type="match status" value="1"/>
</dbReference>
<organism evidence="3 4">
    <name type="scientific">Sphingobium lactosutens DS20</name>
    <dbReference type="NCBI Taxonomy" id="1331060"/>
    <lineage>
        <taxon>Bacteria</taxon>
        <taxon>Pseudomonadati</taxon>
        <taxon>Pseudomonadota</taxon>
        <taxon>Alphaproteobacteria</taxon>
        <taxon>Sphingomonadales</taxon>
        <taxon>Sphingomonadaceae</taxon>
        <taxon>Sphingobium</taxon>
    </lineage>
</organism>
<evidence type="ECO:0000313" key="4">
    <source>
        <dbReference type="Proteomes" id="UP000015531"/>
    </source>
</evidence>
<dbReference type="InterPro" id="IPR029052">
    <property type="entry name" value="Metallo-depent_PP-like"/>
</dbReference>
<accession>T0HSK8</accession>
<dbReference type="PATRIC" id="fig|1331060.3.peg.2195"/>
<name>T0HSK8_9SPHN</name>
<dbReference type="InterPro" id="IPR041796">
    <property type="entry name" value="Mre11_N"/>
</dbReference>
<dbReference type="AlphaFoldDB" id="T0HSK8"/>
<evidence type="ECO:0000313" key="3">
    <source>
        <dbReference type="EMBL" id="EQB15123.1"/>
    </source>
</evidence>
<feature type="domain" description="Calcineurin-like phosphoesterase" evidence="2">
    <location>
        <begin position="21"/>
        <end position="218"/>
    </location>
</feature>
<reference evidence="3 4" key="1">
    <citation type="journal article" date="2013" name="Genome Announc.">
        <title>Draft Genome Sequence of Sphingobium lactosutens Strain DS20T, Isolated from a Hexachlorocyclohexane Dumpsite.</title>
        <authorList>
            <person name="Kumar R."/>
            <person name="Dwivedi V."/>
            <person name="Negi V."/>
            <person name="Khurana J.P."/>
            <person name="Lal R."/>
        </authorList>
    </citation>
    <scope>NUCLEOTIDE SEQUENCE [LARGE SCALE GENOMIC DNA]</scope>
    <source>
        <strain evidence="3 4">DS20</strain>
    </source>
</reference>
<keyword evidence="4" id="KW-1185">Reference proteome</keyword>
<comment type="caution">
    <text evidence="3">The sequence shown here is derived from an EMBL/GenBank/DDBJ whole genome shotgun (WGS) entry which is preliminary data.</text>
</comment>
<dbReference type="PIRSF" id="PIRSF033091">
    <property type="entry name" value="Pesterase_YhaO"/>
    <property type="match status" value="1"/>
</dbReference>
<dbReference type="CDD" id="cd00840">
    <property type="entry name" value="MPP_Mre11_N"/>
    <property type="match status" value="1"/>
</dbReference>
<evidence type="ECO:0000259" key="2">
    <source>
        <dbReference type="Pfam" id="PF00149"/>
    </source>
</evidence>
<evidence type="ECO:0000256" key="1">
    <source>
        <dbReference type="ARBA" id="ARBA00022801"/>
    </source>
</evidence>
<dbReference type="InterPro" id="IPR014576">
    <property type="entry name" value="Pesterase_YhaO"/>
</dbReference>
<dbReference type="GO" id="GO:0016787">
    <property type="term" value="F:hydrolase activity"/>
    <property type="evidence" value="ECO:0007669"/>
    <property type="project" value="UniProtKB-KW"/>
</dbReference>
<gene>
    <name evidence="3" type="ORF">RLDS_11565</name>
</gene>
<dbReference type="PANTHER" id="PTHR30337">
    <property type="entry name" value="COMPONENT OF ATP-DEPENDENT DSDNA EXONUCLEASE"/>
    <property type="match status" value="1"/>
</dbReference>
<dbReference type="InterPro" id="IPR050535">
    <property type="entry name" value="DNA_Repair-Maintenance_Comp"/>
</dbReference>
<dbReference type="EMBL" id="ATDP01000088">
    <property type="protein sequence ID" value="EQB15123.1"/>
    <property type="molecule type" value="Genomic_DNA"/>
</dbReference>
<dbReference type="Proteomes" id="UP000015531">
    <property type="component" value="Unassembled WGS sequence"/>
</dbReference>
<dbReference type="Gene3D" id="3.60.21.10">
    <property type="match status" value="1"/>
</dbReference>
<sequence>MDSNRSFEDSLVLEGVIAAYRFVHAADIHLDSPLRSLALRDPELASLIGNATRKAFVRIVDLCLDEQVDALLLAGDLYDGEQTSMKTARFLAEQLRRLSDAGIQTFIIRGNHDALSRITKELVLPESVKVFGGRAEAVPVKRDAGAFPVVVHGLSFTHPQAPESLLSKYKPPVPDALNIGLMHTSLAGAPGHDVYAPCSLADLHGTEFRYWALGHVHKRMVSEGPCTVVMPGIPQGRDINEAGAKSATLVTIHDDRTIHLEQRFTSLAQFERISIDATGIEDWGKLAVAIGRTLEKVRRDIPSEHLVARLHFTGETPLAWRIRRDIDLLTTEAQDRASVIGGCWVEKLETSCQAPGAAAAGSSDPLMELRRLIQDDVVGSDAFRAELTAAADELRRKLPAECRGIFGSNEAAFQNSLALLAREGMEDVLARLHAGEKGEQL</sequence>
<dbReference type="PANTHER" id="PTHR30337:SF7">
    <property type="entry name" value="PHOSPHOESTERASE"/>
    <property type="match status" value="1"/>
</dbReference>
<dbReference type="Pfam" id="PF00149">
    <property type="entry name" value="Metallophos"/>
    <property type="match status" value="1"/>
</dbReference>
<dbReference type="eggNOG" id="COG0420">
    <property type="taxonomic scope" value="Bacteria"/>
</dbReference>
<protein>
    <recommendedName>
        <fullName evidence="2">Calcineurin-like phosphoesterase domain-containing protein</fullName>
    </recommendedName>
</protein>